<feature type="domain" description="NlpC/P60" evidence="6">
    <location>
        <begin position="130"/>
        <end position="258"/>
    </location>
</feature>
<dbReference type="PROSITE" id="PS51781">
    <property type="entry name" value="SH3B"/>
    <property type="match status" value="1"/>
</dbReference>
<keyword evidence="4" id="KW-0788">Thiol protease</keyword>
<organism evidence="7 8">
    <name type="scientific">Carboxylicivirga marina</name>
    <dbReference type="NCBI Taxonomy" id="2800988"/>
    <lineage>
        <taxon>Bacteria</taxon>
        <taxon>Pseudomonadati</taxon>
        <taxon>Bacteroidota</taxon>
        <taxon>Bacteroidia</taxon>
        <taxon>Marinilabiliales</taxon>
        <taxon>Marinilabiliaceae</taxon>
        <taxon>Carboxylicivirga</taxon>
    </lineage>
</organism>
<evidence type="ECO:0000313" key="8">
    <source>
        <dbReference type="Proteomes" id="UP000605676"/>
    </source>
</evidence>
<evidence type="ECO:0000259" key="6">
    <source>
        <dbReference type="PROSITE" id="PS51935"/>
    </source>
</evidence>
<dbReference type="SUPFAM" id="SSF54001">
    <property type="entry name" value="Cysteine proteinases"/>
    <property type="match status" value="1"/>
</dbReference>
<comment type="similarity">
    <text evidence="1">Belongs to the peptidase C40 family.</text>
</comment>
<evidence type="ECO:0000256" key="3">
    <source>
        <dbReference type="ARBA" id="ARBA00022801"/>
    </source>
</evidence>
<dbReference type="PROSITE" id="PS51935">
    <property type="entry name" value="NLPC_P60"/>
    <property type="match status" value="1"/>
</dbReference>
<keyword evidence="2" id="KW-0645">Protease</keyword>
<keyword evidence="8" id="KW-1185">Reference proteome</keyword>
<keyword evidence="3" id="KW-0378">Hydrolase</keyword>
<dbReference type="Proteomes" id="UP000605676">
    <property type="component" value="Unassembled WGS sequence"/>
</dbReference>
<sequence>MEKSICTYGLIPVRSEATEQSEMVTQLLFGETFDVIDKLEGWCKIMIHHDGYEGWINAKLVQPLLDKEVENWMKAEKWIVPAPFIKIVSEPDKTTHLLSGGSSIFFNSSDRNSFIIGNKEYYISGNYSSSKPVASIAESASAFINAPYLWGGRSFYGIDCSGLTQNVFKIAGFQLPRDASQQVELGSIINFVEEAVLGDLAFFDNEEGAITHVGLCLGKGEIIHASGRVRIDKLDHQGIFDEESKKYSHKLRVIKRVL</sequence>
<dbReference type="InterPro" id="IPR041382">
    <property type="entry name" value="SH3_16"/>
</dbReference>
<dbReference type="Pfam" id="PF00877">
    <property type="entry name" value="NLPC_P60"/>
    <property type="match status" value="1"/>
</dbReference>
<protein>
    <submittedName>
        <fullName evidence="7">C40 family peptidase</fullName>
    </submittedName>
</protein>
<proteinExistence type="inferred from homology"/>
<dbReference type="InterPro" id="IPR000064">
    <property type="entry name" value="NLP_P60_dom"/>
</dbReference>
<dbReference type="InterPro" id="IPR051202">
    <property type="entry name" value="Peptidase_C40"/>
</dbReference>
<gene>
    <name evidence="7" type="ORF">JIV24_19880</name>
</gene>
<dbReference type="Gene3D" id="2.30.30.40">
    <property type="entry name" value="SH3 Domains"/>
    <property type="match status" value="1"/>
</dbReference>
<evidence type="ECO:0000256" key="2">
    <source>
        <dbReference type="ARBA" id="ARBA00022670"/>
    </source>
</evidence>
<dbReference type="EMBL" id="JAENRR010000079">
    <property type="protein sequence ID" value="MBK3519613.1"/>
    <property type="molecule type" value="Genomic_DNA"/>
</dbReference>
<dbReference type="PANTHER" id="PTHR47053:SF1">
    <property type="entry name" value="MUREIN DD-ENDOPEPTIDASE MEPH-RELATED"/>
    <property type="match status" value="1"/>
</dbReference>
<accession>A0ABS1HQV0</accession>
<dbReference type="InterPro" id="IPR038765">
    <property type="entry name" value="Papain-like_cys_pep_sf"/>
</dbReference>
<dbReference type="InterPro" id="IPR003646">
    <property type="entry name" value="SH3-like_bac-type"/>
</dbReference>
<evidence type="ECO:0000313" key="7">
    <source>
        <dbReference type="EMBL" id="MBK3519613.1"/>
    </source>
</evidence>
<evidence type="ECO:0000259" key="5">
    <source>
        <dbReference type="PROSITE" id="PS51781"/>
    </source>
</evidence>
<dbReference type="PANTHER" id="PTHR47053">
    <property type="entry name" value="MUREIN DD-ENDOPEPTIDASE MEPH-RELATED"/>
    <property type="match status" value="1"/>
</dbReference>
<dbReference type="Pfam" id="PF18348">
    <property type="entry name" value="SH3_16"/>
    <property type="match status" value="1"/>
</dbReference>
<dbReference type="RefSeq" id="WP_200466830.1">
    <property type="nucleotide sequence ID" value="NZ_JAENRR010000079.1"/>
</dbReference>
<evidence type="ECO:0000256" key="4">
    <source>
        <dbReference type="ARBA" id="ARBA00022807"/>
    </source>
</evidence>
<name>A0ABS1HQV0_9BACT</name>
<comment type="caution">
    <text evidence="7">The sequence shown here is derived from an EMBL/GenBank/DDBJ whole genome shotgun (WGS) entry which is preliminary data.</text>
</comment>
<dbReference type="Gene3D" id="3.90.1720.10">
    <property type="entry name" value="endopeptidase domain like (from Nostoc punctiforme)"/>
    <property type="match status" value="1"/>
</dbReference>
<reference evidence="7 8" key="1">
    <citation type="submission" date="2021-01" db="EMBL/GenBank/DDBJ databases">
        <title>Carboxyliciviraga sp.nov., isolated from coastal sediments.</title>
        <authorList>
            <person name="Lu D."/>
            <person name="Zhang T."/>
        </authorList>
    </citation>
    <scope>NUCLEOTIDE SEQUENCE [LARGE SCALE GENOMIC DNA]</scope>
    <source>
        <strain evidence="7 8">N1Y132</strain>
    </source>
</reference>
<feature type="domain" description="SH3b" evidence="5">
    <location>
        <begin position="1"/>
        <end position="65"/>
    </location>
</feature>
<evidence type="ECO:0000256" key="1">
    <source>
        <dbReference type="ARBA" id="ARBA00007074"/>
    </source>
</evidence>